<proteinExistence type="predicted"/>
<organism evidence="1">
    <name type="scientific">Haptolina ericina</name>
    <dbReference type="NCBI Taxonomy" id="156174"/>
    <lineage>
        <taxon>Eukaryota</taxon>
        <taxon>Haptista</taxon>
        <taxon>Haptophyta</taxon>
        <taxon>Prymnesiophyceae</taxon>
        <taxon>Prymnesiales</taxon>
        <taxon>Prymnesiaceae</taxon>
        <taxon>Haptolina</taxon>
    </lineage>
</organism>
<gene>
    <name evidence="1" type="ORF">HERI1096_LOCUS23685</name>
</gene>
<sequence>MDAAAKLLSMIDPQKVNSSLANWIRVRAEDLWPSDYWNVLVEKSPGNSYFFCDEQLHFADFASNFRFAIFDRQCQSPVNQERVVRHARPRHAIRHSGSGPSLRITFQTT</sequence>
<reference evidence="1" key="1">
    <citation type="submission" date="2021-01" db="EMBL/GenBank/DDBJ databases">
        <authorList>
            <person name="Corre E."/>
            <person name="Pelletier E."/>
            <person name="Niang G."/>
            <person name="Scheremetjew M."/>
            <person name="Finn R."/>
            <person name="Kale V."/>
            <person name="Holt S."/>
            <person name="Cochrane G."/>
            <person name="Meng A."/>
            <person name="Brown T."/>
            <person name="Cohen L."/>
        </authorList>
    </citation>
    <scope>NUCLEOTIDE SEQUENCE</scope>
    <source>
        <strain evidence="1">CCMP281</strain>
    </source>
</reference>
<protein>
    <submittedName>
        <fullName evidence="1">Uncharacterized protein</fullName>
    </submittedName>
</protein>
<accession>A0A7S3B2U6</accession>
<name>A0A7S3B2U6_9EUKA</name>
<dbReference type="AlphaFoldDB" id="A0A7S3B2U6"/>
<dbReference type="EMBL" id="HBHX01042713">
    <property type="protein sequence ID" value="CAE0122983.1"/>
    <property type="molecule type" value="Transcribed_RNA"/>
</dbReference>
<evidence type="ECO:0000313" key="1">
    <source>
        <dbReference type="EMBL" id="CAE0122983.1"/>
    </source>
</evidence>